<feature type="coiled-coil region" evidence="10">
    <location>
        <begin position="158"/>
        <end position="185"/>
    </location>
</feature>
<dbReference type="AlphaFoldDB" id="A0A4R6TPR0"/>
<dbReference type="SUPFAM" id="SSF52540">
    <property type="entry name" value="P-loop containing nucleoside triphosphate hydrolases"/>
    <property type="match status" value="2"/>
</dbReference>
<dbReference type="PANTHER" id="PTHR11059">
    <property type="entry name" value="DNA REPAIR PROTEIN RECN"/>
    <property type="match status" value="1"/>
</dbReference>
<gene>
    <name evidence="12" type="ORF">CLV82_2334</name>
</gene>
<dbReference type="NCBIfam" id="TIGR00634">
    <property type="entry name" value="recN"/>
    <property type="match status" value="1"/>
</dbReference>
<dbReference type="GO" id="GO:0005524">
    <property type="term" value="F:ATP binding"/>
    <property type="evidence" value="ECO:0007669"/>
    <property type="project" value="UniProtKB-KW"/>
</dbReference>
<accession>A0A4R6TPR0</accession>
<keyword evidence="13" id="KW-1185">Reference proteome</keyword>
<evidence type="ECO:0000256" key="5">
    <source>
        <dbReference type="ARBA" id="ARBA00022763"/>
    </source>
</evidence>
<dbReference type="InterPro" id="IPR004604">
    <property type="entry name" value="DNA_recomb/repair_RecN"/>
</dbReference>
<evidence type="ECO:0000313" key="13">
    <source>
        <dbReference type="Proteomes" id="UP000295468"/>
    </source>
</evidence>
<dbReference type="Pfam" id="PF02463">
    <property type="entry name" value="SMC_N"/>
    <property type="match status" value="1"/>
</dbReference>
<keyword evidence="7 9" id="KW-0234">DNA repair</keyword>
<keyword evidence="4" id="KW-0547">Nucleotide-binding</keyword>
<evidence type="ECO:0000259" key="11">
    <source>
        <dbReference type="Pfam" id="PF02463"/>
    </source>
</evidence>
<dbReference type="Gene3D" id="3.40.50.300">
    <property type="entry name" value="P-loop containing nucleotide triphosphate hydrolases"/>
    <property type="match status" value="2"/>
</dbReference>
<dbReference type="RefSeq" id="WP_133644435.1">
    <property type="nucleotide sequence ID" value="NZ_SNYI01000002.1"/>
</dbReference>
<dbReference type="GO" id="GO:0043590">
    <property type="term" value="C:bacterial nucleoid"/>
    <property type="evidence" value="ECO:0007669"/>
    <property type="project" value="TreeGrafter"/>
</dbReference>
<evidence type="ECO:0000256" key="10">
    <source>
        <dbReference type="SAM" id="Coils"/>
    </source>
</evidence>
<dbReference type="PIRSF" id="PIRSF003128">
    <property type="entry name" value="RecN"/>
    <property type="match status" value="1"/>
</dbReference>
<feature type="coiled-coil region" evidence="10">
    <location>
        <begin position="318"/>
        <end position="348"/>
    </location>
</feature>
<dbReference type="InterPro" id="IPR003395">
    <property type="entry name" value="RecF/RecN/SMC_N"/>
</dbReference>
<organism evidence="12 13">
    <name type="scientific">Zeaxanthinibacter enoshimensis</name>
    <dbReference type="NCBI Taxonomy" id="392009"/>
    <lineage>
        <taxon>Bacteria</taxon>
        <taxon>Pseudomonadati</taxon>
        <taxon>Bacteroidota</taxon>
        <taxon>Flavobacteriia</taxon>
        <taxon>Flavobacteriales</taxon>
        <taxon>Flavobacteriaceae</taxon>
        <taxon>Zeaxanthinibacter</taxon>
    </lineage>
</organism>
<proteinExistence type="inferred from homology"/>
<protein>
    <recommendedName>
        <fullName evidence="3 9">DNA repair protein RecN</fullName>
    </recommendedName>
    <alternativeName>
        <fullName evidence="8 9">Recombination protein N</fullName>
    </alternativeName>
</protein>
<comment type="caution">
    <text evidence="12">The sequence shown here is derived from an EMBL/GenBank/DDBJ whole genome shotgun (WGS) entry which is preliminary data.</text>
</comment>
<dbReference type="CDD" id="cd03241">
    <property type="entry name" value="ABC_RecN"/>
    <property type="match status" value="2"/>
</dbReference>
<keyword evidence="6" id="KW-0067">ATP-binding</keyword>
<evidence type="ECO:0000256" key="3">
    <source>
        <dbReference type="ARBA" id="ARBA00021315"/>
    </source>
</evidence>
<evidence type="ECO:0000256" key="4">
    <source>
        <dbReference type="ARBA" id="ARBA00022741"/>
    </source>
</evidence>
<dbReference type="OrthoDB" id="9806954at2"/>
<evidence type="ECO:0000256" key="7">
    <source>
        <dbReference type="ARBA" id="ARBA00023204"/>
    </source>
</evidence>
<evidence type="ECO:0000256" key="8">
    <source>
        <dbReference type="ARBA" id="ARBA00033408"/>
    </source>
</evidence>
<feature type="domain" description="RecF/RecN/SMC N-terminal" evidence="11">
    <location>
        <begin position="1"/>
        <end position="507"/>
    </location>
</feature>
<evidence type="ECO:0000256" key="6">
    <source>
        <dbReference type="ARBA" id="ARBA00022840"/>
    </source>
</evidence>
<dbReference type="InterPro" id="IPR027417">
    <property type="entry name" value="P-loop_NTPase"/>
</dbReference>
<dbReference type="GO" id="GO:0006281">
    <property type="term" value="P:DNA repair"/>
    <property type="evidence" value="ECO:0007669"/>
    <property type="project" value="UniProtKB-KW"/>
</dbReference>
<comment type="function">
    <text evidence="1 9">May be involved in recombinational repair of damaged DNA.</text>
</comment>
<reference evidence="12 13" key="1">
    <citation type="submission" date="2019-03" db="EMBL/GenBank/DDBJ databases">
        <title>Genomic Encyclopedia of Archaeal and Bacterial Type Strains, Phase II (KMG-II): from individual species to whole genera.</title>
        <authorList>
            <person name="Goeker M."/>
        </authorList>
    </citation>
    <scope>NUCLEOTIDE SEQUENCE [LARGE SCALE GENOMIC DNA]</scope>
    <source>
        <strain evidence="12 13">DSM 18435</strain>
    </source>
</reference>
<keyword evidence="10" id="KW-0175">Coiled coil</keyword>
<sequence>MLTHLSIKNFALIDDLNVSFSRGFTTITGETGAGKSILLDGLSMVLGKRADLSSLRDTERKCIIEAGFEVGSFELQPLFEKLDLDYELHTIIRREILPSGKSRAFVNDVPVTLDILTQLGRRLIDIHSQHQTLQLTEQDFQLKVIDAIADNRKLLSAYSDKLKRFRKLQAELEDLKEQQQAALKEQDYNGFLLQELREARLEPGIQEELESEYEALNNVEVIMEQLGAGDQLLNDEQVGVLTLLRELRNASQKLTGFGPKYQSLNERIQALIIEADDIADEFSALERSVESDPRQLELVGNQLRTLYDLQKKHGVTGIDDLLAIREELEKKVSSSEDLEEKINSREKELSALVLSLDSLSDELHSRRLKVLPEFAERMEKRLHPLGMPNASFKLELVPSREYKSSGKETLSLLFSANKGTGYGDLKKIASGGELSRIMLTIKSILAEYEPLPTMMFDEIDTGVSGEISSRMGDIMMGMSKSMQIFTITHLPQVASKGDQHFKVYKIDEDGVTHTKMKALDTEERILELAQMLGGNDVSDSAVAHARQLLN</sequence>
<dbReference type="Proteomes" id="UP000295468">
    <property type="component" value="Unassembled WGS sequence"/>
</dbReference>
<comment type="similarity">
    <text evidence="2 9">Belongs to the RecN family.</text>
</comment>
<dbReference type="PANTHER" id="PTHR11059:SF0">
    <property type="entry name" value="DNA REPAIR PROTEIN RECN"/>
    <property type="match status" value="1"/>
</dbReference>
<keyword evidence="5 9" id="KW-0227">DNA damage</keyword>
<dbReference type="GO" id="GO:0006310">
    <property type="term" value="P:DNA recombination"/>
    <property type="evidence" value="ECO:0007669"/>
    <property type="project" value="InterPro"/>
</dbReference>
<evidence type="ECO:0000256" key="9">
    <source>
        <dbReference type="PIRNR" id="PIRNR003128"/>
    </source>
</evidence>
<name>A0A4R6TPR0_9FLAO</name>
<dbReference type="GO" id="GO:0009432">
    <property type="term" value="P:SOS response"/>
    <property type="evidence" value="ECO:0007669"/>
    <property type="project" value="TreeGrafter"/>
</dbReference>
<evidence type="ECO:0000256" key="1">
    <source>
        <dbReference type="ARBA" id="ARBA00003618"/>
    </source>
</evidence>
<evidence type="ECO:0000313" key="12">
    <source>
        <dbReference type="EMBL" id="TDQ31625.1"/>
    </source>
</evidence>
<dbReference type="EMBL" id="SNYI01000002">
    <property type="protein sequence ID" value="TDQ31625.1"/>
    <property type="molecule type" value="Genomic_DNA"/>
</dbReference>
<evidence type="ECO:0000256" key="2">
    <source>
        <dbReference type="ARBA" id="ARBA00009441"/>
    </source>
</evidence>